<dbReference type="AlphaFoldDB" id="A0A9W6KVU8"/>
<dbReference type="InterPro" id="IPR058548">
    <property type="entry name" value="MlaB-like_STAS"/>
</dbReference>
<feature type="domain" description="STAS" evidence="2">
    <location>
        <begin position="204"/>
        <end position="291"/>
    </location>
</feature>
<dbReference type="PROSITE" id="PS50801">
    <property type="entry name" value="STAS"/>
    <property type="match status" value="1"/>
</dbReference>
<feature type="region of interest" description="Disordered" evidence="1">
    <location>
        <begin position="1"/>
        <end position="20"/>
    </location>
</feature>
<reference evidence="3" key="2">
    <citation type="submission" date="2023-01" db="EMBL/GenBank/DDBJ databases">
        <authorList>
            <person name="Sun Q."/>
            <person name="Evtushenko L."/>
        </authorList>
    </citation>
    <scope>NUCLEOTIDE SEQUENCE</scope>
    <source>
        <strain evidence="3">VKM Ac-1069</strain>
    </source>
</reference>
<evidence type="ECO:0000313" key="3">
    <source>
        <dbReference type="EMBL" id="GLL09032.1"/>
    </source>
</evidence>
<dbReference type="EMBL" id="BSFQ01000001">
    <property type="protein sequence ID" value="GLL09032.1"/>
    <property type="molecule type" value="Genomic_DNA"/>
</dbReference>
<gene>
    <name evidence="3" type="ORF">GCM10017577_01720</name>
</gene>
<accession>A0A9W6KVU8</accession>
<dbReference type="Proteomes" id="UP001143463">
    <property type="component" value="Unassembled WGS sequence"/>
</dbReference>
<comment type="caution">
    <text evidence="3">The sequence shown here is derived from an EMBL/GenBank/DDBJ whole genome shotgun (WGS) entry which is preliminary data.</text>
</comment>
<dbReference type="InterPro" id="IPR002645">
    <property type="entry name" value="STAS_dom"/>
</dbReference>
<dbReference type="CDD" id="cd07043">
    <property type="entry name" value="STAS_anti-anti-sigma_factors"/>
    <property type="match status" value="1"/>
</dbReference>
<evidence type="ECO:0000259" key="2">
    <source>
        <dbReference type="PROSITE" id="PS50801"/>
    </source>
</evidence>
<dbReference type="Pfam" id="PF14417">
    <property type="entry name" value="MEDS"/>
    <property type="match status" value="1"/>
</dbReference>
<protein>
    <recommendedName>
        <fullName evidence="2">STAS domain-containing protein</fullName>
    </recommendedName>
</protein>
<dbReference type="Pfam" id="PF13466">
    <property type="entry name" value="STAS_2"/>
    <property type="match status" value="1"/>
</dbReference>
<keyword evidence="4" id="KW-1185">Reference proteome</keyword>
<dbReference type="InterPro" id="IPR025847">
    <property type="entry name" value="MEDS_domain"/>
</dbReference>
<reference evidence="3" key="1">
    <citation type="journal article" date="2014" name="Int. J. Syst. Evol. Microbiol.">
        <title>Complete genome sequence of Corynebacterium casei LMG S-19264T (=DSM 44701T), isolated from a smear-ripened cheese.</title>
        <authorList>
            <consortium name="US DOE Joint Genome Institute (JGI-PGF)"/>
            <person name="Walter F."/>
            <person name="Albersmeier A."/>
            <person name="Kalinowski J."/>
            <person name="Ruckert C."/>
        </authorList>
    </citation>
    <scope>NUCLEOTIDE SEQUENCE</scope>
    <source>
        <strain evidence="3">VKM Ac-1069</strain>
    </source>
</reference>
<dbReference type="Gene3D" id="3.30.750.24">
    <property type="entry name" value="STAS domain"/>
    <property type="match status" value="1"/>
</dbReference>
<evidence type="ECO:0000313" key="4">
    <source>
        <dbReference type="Proteomes" id="UP001143463"/>
    </source>
</evidence>
<dbReference type="RefSeq" id="WP_051736969.1">
    <property type="nucleotide sequence ID" value="NZ_BAAAUZ010000015.1"/>
</dbReference>
<proteinExistence type="predicted"/>
<evidence type="ECO:0000256" key="1">
    <source>
        <dbReference type="SAM" id="MobiDB-lite"/>
    </source>
</evidence>
<dbReference type="SUPFAM" id="SSF52091">
    <property type="entry name" value="SpoIIaa-like"/>
    <property type="match status" value="1"/>
</dbReference>
<organism evidence="3 4">
    <name type="scientific">Pseudonocardia halophobica</name>
    <dbReference type="NCBI Taxonomy" id="29401"/>
    <lineage>
        <taxon>Bacteria</taxon>
        <taxon>Bacillati</taxon>
        <taxon>Actinomycetota</taxon>
        <taxon>Actinomycetes</taxon>
        <taxon>Pseudonocardiales</taxon>
        <taxon>Pseudonocardiaceae</taxon>
        <taxon>Pseudonocardia</taxon>
    </lineage>
</organism>
<sequence>MHRTAITIGDRRMMTADTGRGPAPAVRWLEGPHTALVHRSGHAGDERVGAWMDRELSQGRQLFYKHTEPDPEVRHRLTALLGGDVLASGQVSLIEAARCHAETAGQPAALRSWHLALIEQARDAGHRGVAIVCDGTALRTITPDPAAMLEHELDLTRLAASNPLTVLCYYDTSTETPTTLQQVVGAHTALDDIGFAARRDPEALTISGEIDISNADRFGAVLRAAIDHGTRTVEISEVRHLAAAGCHVVLDALPRLRAAGQTLVLLRPGDSVRQILDIAGLGETENVVISA</sequence>
<dbReference type="InterPro" id="IPR036513">
    <property type="entry name" value="STAS_dom_sf"/>
</dbReference>
<name>A0A9W6KVU8_9PSEU</name>